<evidence type="ECO:0000256" key="5">
    <source>
        <dbReference type="ARBA" id="ARBA00022968"/>
    </source>
</evidence>
<feature type="domain" description="Trichome birefringence-like N-terminal" evidence="12">
    <location>
        <begin position="360"/>
        <end position="412"/>
    </location>
</feature>
<proteinExistence type="inferred from homology"/>
<name>A0A7J6HSQ8_CANSA</name>
<evidence type="ECO:0000256" key="7">
    <source>
        <dbReference type="ARBA" id="ARBA00023136"/>
    </source>
</evidence>
<feature type="chain" id="PRO_5029669439" description="Trichome birefringence-like N-terminal domain-containing protein" evidence="10">
    <location>
        <begin position="23"/>
        <end position="760"/>
    </location>
</feature>
<feature type="transmembrane region" description="Helical" evidence="9">
    <location>
        <begin position="195"/>
        <end position="216"/>
    </location>
</feature>
<keyword evidence="14" id="KW-1185">Reference proteome</keyword>
<evidence type="ECO:0000256" key="8">
    <source>
        <dbReference type="SAM" id="MobiDB-lite"/>
    </source>
</evidence>
<evidence type="ECO:0000256" key="10">
    <source>
        <dbReference type="SAM" id="SignalP"/>
    </source>
</evidence>
<protein>
    <recommendedName>
        <fullName evidence="15">Trichome birefringence-like N-terminal domain-containing protein</fullName>
    </recommendedName>
</protein>
<evidence type="ECO:0000256" key="3">
    <source>
        <dbReference type="ARBA" id="ARBA00022692"/>
    </source>
</evidence>
<feature type="transmembrane region" description="Helical" evidence="9">
    <location>
        <begin position="292"/>
        <end position="311"/>
    </location>
</feature>
<evidence type="ECO:0000256" key="6">
    <source>
        <dbReference type="ARBA" id="ARBA00022989"/>
    </source>
</evidence>
<accession>A0A7J6HSQ8</accession>
<feature type="signal peptide" evidence="10">
    <location>
        <begin position="1"/>
        <end position="22"/>
    </location>
</feature>
<keyword evidence="5" id="KW-0735">Signal-anchor</keyword>
<keyword evidence="3 9" id="KW-0812">Transmembrane</keyword>
<comment type="caution">
    <text evidence="13">The sequence shown here is derived from an EMBL/GenBank/DDBJ whole genome shotgun (WGS) entry which is preliminary data.</text>
</comment>
<evidence type="ECO:0000259" key="12">
    <source>
        <dbReference type="Pfam" id="PF14416"/>
    </source>
</evidence>
<evidence type="ECO:0000256" key="1">
    <source>
        <dbReference type="ARBA" id="ARBA00004167"/>
    </source>
</evidence>
<feature type="region of interest" description="Disordered" evidence="8">
    <location>
        <begin position="260"/>
        <end position="286"/>
    </location>
</feature>
<dbReference type="Pfam" id="PF13839">
    <property type="entry name" value="PC-Esterase"/>
    <property type="match status" value="1"/>
</dbReference>
<organism evidence="13 14">
    <name type="scientific">Cannabis sativa</name>
    <name type="common">Hemp</name>
    <name type="synonym">Marijuana</name>
    <dbReference type="NCBI Taxonomy" id="3483"/>
    <lineage>
        <taxon>Eukaryota</taxon>
        <taxon>Viridiplantae</taxon>
        <taxon>Streptophyta</taxon>
        <taxon>Embryophyta</taxon>
        <taxon>Tracheophyta</taxon>
        <taxon>Spermatophyta</taxon>
        <taxon>Magnoliopsida</taxon>
        <taxon>eudicotyledons</taxon>
        <taxon>Gunneridae</taxon>
        <taxon>Pentapetalae</taxon>
        <taxon>rosids</taxon>
        <taxon>fabids</taxon>
        <taxon>Rosales</taxon>
        <taxon>Cannabaceae</taxon>
        <taxon>Cannabis</taxon>
    </lineage>
</organism>
<dbReference type="EMBL" id="JAATIQ010000030">
    <property type="protein sequence ID" value="KAF4397779.1"/>
    <property type="molecule type" value="Genomic_DNA"/>
</dbReference>
<evidence type="ECO:0000256" key="9">
    <source>
        <dbReference type="SAM" id="Phobius"/>
    </source>
</evidence>
<dbReference type="InterPro" id="IPR029962">
    <property type="entry name" value="TBL"/>
</dbReference>
<dbReference type="GO" id="GO:0016413">
    <property type="term" value="F:O-acetyltransferase activity"/>
    <property type="evidence" value="ECO:0007669"/>
    <property type="project" value="InterPro"/>
</dbReference>
<evidence type="ECO:0008006" key="15">
    <source>
        <dbReference type="Google" id="ProtNLM"/>
    </source>
</evidence>
<feature type="domain" description="Trichome birefringence-like C-terminal" evidence="11">
    <location>
        <begin position="471"/>
        <end position="755"/>
    </location>
</feature>
<reference evidence="13 14" key="1">
    <citation type="journal article" date="2020" name="bioRxiv">
        <title>Sequence and annotation of 42 cannabis genomes reveals extensive copy number variation in cannabinoid synthesis and pathogen resistance genes.</title>
        <authorList>
            <person name="Mckernan K.J."/>
            <person name="Helbert Y."/>
            <person name="Kane L.T."/>
            <person name="Ebling H."/>
            <person name="Zhang L."/>
            <person name="Liu B."/>
            <person name="Eaton Z."/>
            <person name="Mclaughlin S."/>
            <person name="Kingan S."/>
            <person name="Baybayan P."/>
            <person name="Concepcion G."/>
            <person name="Jordan M."/>
            <person name="Riva A."/>
            <person name="Barbazuk W."/>
            <person name="Harkins T."/>
        </authorList>
    </citation>
    <scope>NUCLEOTIDE SEQUENCE [LARGE SCALE GENOMIC DNA]</scope>
    <source>
        <strain evidence="14">cv. Jamaican Lion 4</strain>
        <tissue evidence="13">Leaf</tissue>
    </source>
</reference>
<dbReference type="PANTHER" id="PTHR32285:SF349">
    <property type="entry name" value="PROTEIN TRICHOME BIREFRINGENCE-LIKE 33"/>
    <property type="match status" value="1"/>
</dbReference>
<keyword evidence="7 9" id="KW-0472">Membrane</keyword>
<dbReference type="AlphaFoldDB" id="A0A7J6HSQ8"/>
<sequence>MVIWADLLKCFILLSTISYTFSICEFSVSDRNKLYNFSLAFLSPNTLMAFSAKMGGSKWDCDMVSGWLHQLCDGMVFNHDLPRCLDCRDCGGPSHCGMECSALVAHTVGGYPLCTTIGHALSTKINIIDEKMPHKGVIVKMSSRKDSCSLTVSVICDVNGVQGPQLLNKTGICDYATVLRHPSGCAEIVDIHGRGWGWFSFFLLISACLFGAYLLVGTVYRYFQGIRGIDIIPNLEFWSSIPQRTQSLFASLVRKFRGPSQGSRERGWFETMKPPLSSSSSSSSVLRKPRHLSPYLFSLLAFIVFVAILYGEDVACVFNQQLQLGSDSPRYFTGPSSLVFGVEKKREKALPFAIGKTDPSCDIFSGRWVYDESRPLYEESDCPYIQPQLTCLEHGRPETNYQHWRWQPNGCDLPSYEPTICECKVTEGPLWDGPTICGLDPRVSNECRVFEMPVPLEITKQFNVVVTNPKRFNATLMLETLRGKRMMFVGDSLNRGQYVSMVCLLHKLIPEDGKSMETFDSLTVFTAKEYNATIEFYWAPFILESNSDNAVIHRVSDRIVRKGSINKHGKHWKGVDIMVFNTYLWWMTGLKMKILRGSFDDEAKDIMELSTEDAYRMAMRSMLRWVRINMDRKKTRVFFTSMSPTHAKSGDWGGVPGRNCYNETRMIEDPNYWGSDSRKSIMEVIGDVFRKSKFPVTFLNITQLSLYRKDAHTSIYKKQWSPLTPEQIANPVSYADCTHWCLPGLQDTWNELLFAKLFYP</sequence>
<gene>
    <name evidence="13" type="ORF">G4B88_017260</name>
</gene>
<dbReference type="InterPro" id="IPR018939">
    <property type="entry name" value="Autophagy-rel_prot_27"/>
</dbReference>
<evidence type="ECO:0000259" key="11">
    <source>
        <dbReference type="Pfam" id="PF13839"/>
    </source>
</evidence>
<dbReference type="PANTHER" id="PTHR32285">
    <property type="entry name" value="PROTEIN TRICHOME BIREFRINGENCE-LIKE 9-RELATED"/>
    <property type="match status" value="1"/>
</dbReference>
<evidence type="ECO:0000313" key="14">
    <source>
        <dbReference type="Proteomes" id="UP000583929"/>
    </source>
</evidence>
<dbReference type="GO" id="GO:0005794">
    <property type="term" value="C:Golgi apparatus"/>
    <property type="evidence" value="ECO:0007669"/>
    <property type="project" value="TreeGrafter"/>
</dbReference>
<keyword evidence="6 9" id="KW-1133">Transmembrane helix</keyword>
<dbReference type="Proteomes" id="UP000583929">
    <property type="component" value="Unassembled WGS sequence"/>
</dbReference>
<evidence type="ECO:0000256" key="4">
    <source>
        <dbReference type="ARBA" id="ARBA00022729"/>
    </source>
</evidence>
<comment type="similarity">
    <text evidence="2">Belongs to the PC-esterase family. TBL subfamily.</text>
</comment>
<dbReference type="Pfam" id="PF14416">
    <property type="entry name" value="PMR5N"/>
    <property type="match status" value="1"/>
</dbReference>
<dbReference type="Pfam" id="PF09451">
    <property type="entry name" value="ATG27"/>
    <property type="match status" value="1"/>
</dbReference>
<evidence type="ECO:0000313" key="13">
    <source>
        <dbReference type="EMBL" id="KAF4397779.1"/>
    </source>
</evidence>
<keyword evidence="4 10" id="KW-0732">Signal</keyword>
<dbReference type="InterPro" id="IPR025846">
    <property type="entry name" value="TBL_N"/>
</dbReference>
<dbReference type="GO" id="GO:0016020">
    <property type="term" value="C:membrane"/>
    <property type="evidence" value="ECO:0007669"/>
    <property type="project" value="UniProtKB-SubCell"/>
</dbReference>
<evidence type="ECO:0000256" key="2">
    <source>
        <dbReference type="ARBA" id="ARBA00007727"/>
    </source>
</evidence>
<dbReference type="InterPro" id="IPR026057">
    <property type="entry name" value="TBL_C"/>
</dbReference>
<comment type="subcellular location">
    <subcellularLocation>
        <location evidence="1">Membrane</location>
        <topology evidence="1">Single-pass membrane protein</topology>
    </subcellularLocation>
</comment>